<organism evidence="3 4">
    <name type="scientific">Actinocatenispora rupis</name>
    <dbReference type="NCBI Taxonomy" id="519421"/>
    <lineage>
        <taxon>Bacteria</taxon>
        <taxon>Bacillati</taxon>
        <taxon>Actinomycetota</taxon>
        <taxon>Actinomycetes</taxon>
        <taxon>Micromonosporales</taxon>
        <taxon>Micromonosporaceae</taxon>
        <taxon>Actinocatenispora</taxon>
    </lineage>
</organism>
<dbReference type="InterPro" id="IPR034660">
    <property type="entry name" value="DinB/YfiT-like"/>
</dbReference>
<evidence type="ECO:0000313" key="3">
    <source>
        <dbReference type="EMBL" id="GID13845.1"/>
    </source>
</evidence>
<dbReference type="SUPFAM" id="SSF109854">
    <property type="entry name" value="DinB/YfiT-like putative metalloenzymes"/>
    <property type="match status" value="1"/>
</dbReference>
<dbReference type="InterPro" id="IPR010872">
    <property type="entry name" value="MDMPI_C-term_domain"/>
</dbReference>
<dbReference type="InterPro" id="IPR024344">
    <property type="entry name" value="MDMPI_metal-binding"/>
</dbReference>
<dbReference type="GO" id="GO:0005886">
    <property type="term" value="C:plasma membrane"/>
    <property type="evidence" value="ECO:0007669"/>
    <property type="project" value="TreeGrafter"/>
</dbReference>
<dbReference type="PANTHER" id="PTHR40758:SF1">
    <property type="entry name" value="CONSERVED PROTEIN"/>
    <property type="match status" value="1"/>
</dbReference>
<sequence length="272" mass="28997">MTTPGGRGTHPELLYPDVASVPRAVGTAPPAPAPAGQLAALRAARDRIAGLARGDLAAAVPDCPGWTLGELVRHLGSVSHRVTDCLRTGRLPDGWATRPPGWVTVTDWYVEASRSLLTALSDRRPDDPAGTWWPPATTVAFWYRRMAHEFTVHRYDAEAAAAVPPDPVDDAFAIDGCDEVLERWLAYFGVAERLAGLGERVALRTEGAGWTVTLTPDGPAVERSLVDGPDATVTAAPADLYRWLWGRAAPVATDGDPRAVDALRLVLTATTA</sequence>
<feature type="domain" description="MDMPI C-terminal" evidence="1">
    <location>
        <begin position="172"/>
        <end position="261"/>
    </location>
</feature>
<dbReference type="InterPro" id="IPR017517">
    <property type="entry name" value="Maleyloyr_isom"/>
</dbReference>
<dbReference type="RefSeq" id="WP_203661264.1">
    <property type="nucleotide sequence ID" value="NZ_BAAAZM010000014.1"/>
</dbReference>
<dbReference type="AlphaFoldDB" id="A0A8J3J3B0"/>
<protein>
    <recommendedName>
        <fullName evidence="5">TIGR03083 family protein</fullName>
    </recommendedName>
</protein>
<evidence type="ECO:0008006" key="5">
    <source>
        <dbReference type="Google" id="ProtNLM"/>
    </source>
</evidence>
<accession>A0A8J3J3B0</accession>
<dbReference type="Proteomes" id="UP000612808">
    <property type="component" value="Unassembled WGS sequence"/>
</dbReference>
<proteinExistence type="predicted"/>
<keyword evidence="4" id="KW-1185">Reference proteome</keyword>
<name>A0A8J3J3B0_9ACTN</name>
<dbReference type="Pfam" id="PF11716">
    <property type="entry name" value="MDMPI_N"/>
    <property type="match status" value="1"/>
</dbReference>
<reference evidence="3" key="1">
    <citation type="submission" date="2021-01" db="EMBL/GenBank/DDBJ databases">
        <title>Whole genome shotgun sequence of Actinocatenispora rupis NBRC 107355.</title>
        <authorList>
            <person name="Komaki H."/>
            <person name="Tamura T."/>
        </authorList>
    </citation>
    <scope>NUCLEOTIDE SEQUENCE</scope>
    <source>
        <strain evidence="3">NBRC 107355</strain>
    </source>
</reference>
<evidence type="ECO:0000259" key="2">
    <source>
        <dbReference type="Pfam" id="PF11716"/>
    </source>
</evidence>
<evidence type="ECO:0000259" key="1">
    <source>
        <dbReference type="Pfam" id="PF07398"/>
    </source>
</evidence>
<feature type="domain" description="Mycothiol-dependent maleylpyruvate isomerase metal-binding" evidence="2">
    <location>
        <begin position="39"/>
        <end position="157"/>
    </location>
</feature>
<dbReference type="NCBIfam" id="TIGR03083">
    <property type="entry name" value="maleylpyruvate isomerase family mycothiol-dependent enzyme"/>
    <property type="match status" value="1"/>
</dbReference>
<dbReference type="EMBL" id="BOMB01000027">
    <property type="protein sequence ID" value="GID13845.1"/>
    <property type="molecule type" value="Genomic_DNA"/>
</dbReference>
<dbReference type="Pfam" id="PF07398">
    <property type="entry name" value="MDMPI_C"/>
    <property type="match status" value="1"/>
</dbReference>
<dbReference type="GO" id="GO:0046872">
    <property type="term" value="F:metal ion binding"/>
    <property type="evidence" value="ECO:0007669"/>
    <property type="project" value="InterPro"/>
</dbReference>
<gene>
    <name evidence="3" type="ORF">Aru02nite_47340</name>
</gene>
<evidence type="ECO:0000313" key="4">
    <source>
        <dbReference type="Proteomes" id="UP000612808"/>
    </source>
</evidence>
<comment type="caution">
    <text evidence="3">The sequence shown here is derived from an EMBL/GenBank/DDBJ whole genome shotgun (WGS) entry which is preliminary data.</text>
</comment>
<dbReference type="PANTHER" id="PTHR40758">
    <property type="entry name" value="CONSERVED PROTEIN"/>
    <property type="match status" value="1"/>
</dbReference>